<dbReference type="EMBL" id="HACM01012244">
    <property type="protein sequence ID" value="CRZ12686.1"/>
    <property type="molecule type" value="Transcribed_RNA"/>
</dbReference>
<protein>
    <submittedName>
        <fullName evidence="2">Uncharacterized protein</fullName>
    </submittedName>
</protein>
<evidence type="ECO:0000256" key="1">
    <source>
        <dbReference type="SAM" id="MobiDB-lite"/>
    </source>
</evidence>
<feature type="region of interest" description="Disordered" evidence="1">
    <location>
        <begin position="1"/>
        <end position="68"/>
    </location>
</feature>
<feature type="non-terminal residue" evidence="2">
    <location>
        <position position="1"/>
    </location>
</feature>
<sequence length="120" mass="12943">ECKRSPESTNALDTTLEQTDDDLISENPSISQSDATFSSQDLLSSSHASLTESDPEEGANSLREEPISQVVDSIEPAVRRSSRIRGPPTEFWKCNAARVFGLSRSNLPADGVALPRPAIS</sequence>
<accession>A0A0H5RG33</accession>
<proteinExistence type="predicted"/>
<feature type="compositionally biased region" description="Polar residues" evidence="1">
    <location>
        <begin position="26"/>
        <end position="37"/>
    </location>
</feature>
<dbReference type="AlphaFoldDB" id="A0A0H5RG33"/>
<feature type="non-terminal residue" evidence="2">
    <location>
        <position position="120"/>
    </location>
</feature>
<evidence type="ECO:0000313" key="2">
    <source>
        <dbReference type="EMBL" id="CRZ12686.1"/>
    </source>
</evidence>
<feature type="compositionally biased region" description="Low complexity" evidence="1">
    <location>
        <begin position="38"/>
        <end position="50"/>
    </location>
</feature>
<name>A0A0H5RG33_9EUKA</name>
<reference evidence="2" key="1">
    <citation type="submission" date="2015-04" db="EMBL/GenBank/DDBJ databases">
        <title>The genome sequence of the plant pathogenic Rhizarian Plasmodiophora brassicae reveals insights in its biotrophic life cycle and the origin of chitin synthesis.</title>
        <authorList>
            <person name="Schwelm A."/>
            <person name="Fogelqvist J."/>
            <person name="Knaust A."/>
            <person name="Julke S."/>
            <person name="Lilja T."/>
            <person name="Dhandapani V."/>
            <person name="Bonilla-Rosso G."/>
            <person name="Karlsson M."/>
            <person name="Shevchenko A."/>
            <person name="Choi S.R."/>
            <person name="Kim H.G."/>
            <person name="Park J.Y."/>
            <person name="Lim Y.P."/>
            <person name="Ludwig-Muller J."/>
            <person name="Dixelius C."/>
        </authorList>
    </citation>
    <scope>NUCLEOTIDE SEQUENCE</scope>
    <source>
        <tissue evidence="2">Potato root galls</tissue>
    </source>
</reference>
<organism evidence="2">
    <name type="scientific">Spongospora subterranea</name>
    <dbReference type="NCBI Taxonomy" id="70186"/>
    <lineage>
        <taxon>Eukaryota</taxon>
        <taxon>Sar</taxon>
        <taxon>Rhizaria</taxon>
        <taxon>Endomyxa</taxon>
        <taxon>Phytomyxea</taxon>
        <taxon>Plasmodiophorida</taxon>
        <taxon>Plasmodiophoridae</taxon>
        <taxon>Spongospora</taxon>
    </lineage>
</organism>